<organism evidence="2 3">
    <name type="scientific">Polyangium spumosum</name>
    <dbReference type="NCBI Taxonomy" id="889282"/>
    <lineage>
        <taxon>Bacteria</taxon>
        <taxon>Pseudomonadati</taxon>
        <taxon>Myxococcota</taxon>
        <taxon>Polyangia</taxon>
        <taxon>Polyangiales</taxon>
        <taxon>Polyangiaceae</taxon>
        <taxon>Polyangium</taxon>
    </lineage>
</organism>
<dbReference type="RefSeq" id="WP_153823509.1">
    <property type="nucleotide sequence ID" value="NZ_WJIE01000013.1"/>
</dbReference>
<dbReference type="GO" id="GO:0016491">
    <property type="term" value="F:oxidoreductase activity"/>
    <property type="evidence" value="ECO:0007669"/>
    <property type="project" value="InterPro"/>
</dbReference>
<reference evidence="2 3" key="1">
    <citation type="submission" date="2019-10" db="EMBL/GenBank/DDBJ databases">
        <title>A soil myxobacterium in the family Polyangiaceae.</title>
        <authorList>
            <person name="Li Y."/>
            <person name="Wang J."/>
        </authorList>
    </citation>
    <scope>NUCLEOTIDE SEQUENCE [LARGE SCALE GENOMIC DNA]</scope>
    <source>
        <strain evidence="2 3">DSM 14734</strain>
    </source>
</reference>
<comment type="caution">
    <text evidence="2">The sequence shown here is derived from an EMBL/GenBank/DDBJ whole genome shotgun (WGS) entry which is preliminary data.</text>
</comment>
<gene>
    <name evidence="2" type="ORF">GF068_32975</name>
</gene>
<feature type="domain" description="Amine oxidase" evidence="1">
    <location>
        <begin position="53"/>
        <end position="556"/>
    </location>
</feature>
<dbReference type="InterPro" id="IPR036188">
    <property type="entry name" value="FAD/NAD-bd_sf"/>
</dbReference>
<dbReference type="Gene3D" id="3.90.660.10">
    <property type="match status" value="1"/>
</dbReference>
<evidence type="ECO:0000313" key="2">
    <source>
        <dbReference type="EMBL" id="MRG96701.1"/>
    </source>
</evidence>
<dbReference type="AlphaFoldDB" id="A0A6N7Q738"/>
<evidence type="ECO:0000259" key="1">
    <source>
        <dbReference type="Pfam" id="PF01593"/>
    </source>
</evidence>
<dbReference type="OrthoDB" id="3972913at2"/>
<dbReference type="EMBL" id="WJIE01000013">
    <property type="protein sequence ID" value="MRG96701.1"/>
    <property type="molecule type" value="Genomic_DNA"/>
</dbReference>
<evidence type="ECO:0000313" key="3">
    <source>
        <dbReference type="Proteomes" id="UP000440224"/>
    </source>
</evidence>
<dbReference type="Pfam" id="PF01593">
    <property type="entry name" value="Amino_oxidase"/>
    <property type="match status" value="1"/>
</dbReference>
<protein>
    <recommendedName>
        <fullName evidence="1">Amine oxidase domain-containing protein</fullName>
    </recommendedName>
</protein>
<keyword evidence="3" id="KW-1185">Reference proteome</keyword>
<proteinExistence type="predicted"/>
<dbReference type="SUPFAM" id="SSF51905">
    <property type="entry name" value="FAD/NAD(P)-binding domain"/>
    <property type="match status" value="1"/>
</dbReference>
<accession>A0A6N7Q738</accession>
<name>A0A6N7Q738_9BACT</name>
<dbReference type="SUPFAM" id="SSF54373">
    <property type="entry name" value="FAD-linked reductases, C-terminal domain"/>
    <property type="match status" value="1"/>
</dbReference>
<dbReference type="InterPro" id="IPR002937">
    <property type="entry name" value="Amino_oxidase"/>
</dbReference>
<sequence length="580" mass="64764">MARICIFGAGPGGLYVALRLLQSGSFCSDDTLELFDWGNYRFEGEHGSRAAAGRICTYHHRDDPTQSYIEVGGMRYIEWDETPKGSGHRLVSTMIRTLGLQEESVPFNTTDNPLFFLRGKNFYSSDISETSPAPYNTPHAAKSPDDAFTYVADQAIQKGLELDDRAEQCRFYSDGRLSDTYRGVFEPGQRLRDIGYWNLLYDVLGNEGYRYADMGGGYESNVINWHSADALIYNSEFAPGGTFKTLRHGYSTLFARMFAEIEALSKKEGAPRFHYHARHRLHSITAPHGKISFRTATAEAPYVGGEAQTADKVVLALPPESLELVAQATRYANVEGDLLNEPKVALYRDSVIKQPSYKVAMFFSSPWWEKTKYPPRLVGSDPSATNVFGPTITDLPIRQVYYFGNNSPSGASPAVYALLASYDDESFTSFWQELEIGPNRDRLVPVSQQLQPLHGPRHAPEAMVRMLRGELARVHNGPDATLELVPTPLETVFMDWSQKPFGAGYHAWAAHYDICDVMANIRKPSRLVEGLDAEVYIVGSAYSNDQAWVEGAFCTAESVLNDFFGVAPIIDPTDYPFICR</sequence>
<dbReference type="Proteomes" id="UP000440224">
    <property type="component" value="Unassembled WGS sequence"/>
</dbReference>